<dbReference type="EMBL" id="JYPD01000014">
    <property type="protein sequence ID" value="KXK09623.1"/>
    <property type="molecule type" value="Genomic_DNA"/>
</dbReference>
<gene>
    <name evidence="2" type="ORF">UZ20_WS6002000427</name>
</gene>
<dbReference type="Proteomes" id="UP000070449">
    <property type="component" value="Unassembled WGS sequence"/>
</dbReference>
<dbReference type="AlphaFoldDB" id="A0A136KK09"/>
<name>A0A136KK09_9BACT</name>
<keyword evidence="1" id="KW-1133">Transmembrane helix</keyword>
<evidence type="ECO:0000256" key="1">
    <source>
        <dbReference type="SAM" id="Phobius"/>
    </source>
</evidence>
<protein>
    <submittedName>
        <fullName evidence="2">Uncharacterized protein</fullName>
    </submittedName>
</protein>
<organism evidence="2 3">
    <name type="scientific">candidate division WS6 bacterium OLB21</name>
    <dbReference type="NCBI Taxonomy" id="1617427"/>
    <lineage>
        <taxon>Bacteria</taxon>
        <taxon>Candidatus Dojkabacteria</taxon>
    </lineage>
</organism>
<accession>A0A136KK09</accession>
<proteinExistence type="predicted"/>
<evidence type="ECO:0000313" key="2">
    <source>
        <dbReference type="EMBL" id="KXK09623.1"/>
    </source>
</evidence>
<sequence>MYGAEYQRTIVSSLGKNQSANTVDLILRLTLAVILFVAGWLSHSFLLSNGYLGQAEDQTTQGEVAGESIKNNDVAQNVAKKLLIPDDEKPTVATISDIEQLKLSNPNFYFYAQNGDRLLVYSDKAVIYRESQDIIIAIVPIKRSDLEVATPTPTLEE</sequence>
<feature type="transmembrane region" description="Helical" evidence="1">
    <location>
        <begin position="25"/>
        <end position="47"/>
    </location>
</feature>
<keyword evidence="1" id="KW-0472">Membrane</keyword>
<comment type="caution">
    <text evidence="2">The sequence shown here is derived from an EMBL/GenBank/DDBJ whole genome shotgun (WGS) entry which is preliminary data.</text>
</comment>
<keyword evidence="1" id="KW-0812">Transmembrane</keyword>
<evidence type="ECO:0000313" key="3">
    <source>
        <dbReference type="Proteomes" id="UP000070449"/>
    </source>
</evidence>
<reference evidence="2 3" key="1">
    <citation type="submission" date="2015-02" db="EMBL/GenBank/DDBJ databases">
        <title>Improved understanding of the partial-nitritation anammox process through 23 genomes representing the majority of the microbial community.</title>
        <authorList>
            <person name="Speth D.R."/>
            <person name="In T Zandt M."/>
            <person name="Guerrero Cruz S."/>
            <person name="Jetten M.S."/>
            <person name="Dutilh B.E."/>
        </authorList>
    </citation>
    <scope>NUCLEOTIDE SEQUENCE [LARGE SCALE GENOMIC DNA]</scope>
    <source>
        <strain evidence="2">OLB21</strain>
    </source>
</reference>